<feature type="domain" description="DUF302" evidence="2">
    <location>
        <begin position="57"/>
        <end position="119"/>
    </location>
</feature>
<dbReference type="CDD" id="cd14797">
    <property type="entry name" value="DUF302"/>
    <property type="match status" value="1"/>
</dbReference>
<dbReference type="RefSeq" id="WP_341598608.1">
    <property type="nucleotide sequence ID" value="NZ_JBAKAZ010000058.1"/>
</dbReference>
<dbReference type="Pfam" id="PF03625">
    <property type="entry name" value="DUF302"/>
    <property type="match status" value="1"/>
</dbReference>
<dbReference type="Gene3D" id="3.30.310.70">
    <property type="entry name" value="TT1751-like domain"/>
    <property type="match status" value="1"/>
</dbReference>
<dbReference type="PANTHER" id="PTHR38342:SF2">
    <property type="entry name" value="INNER MEMBRANE OR EXPORTED"/>
    <property type="match status" value="1"/>
</dbReference>
<dbReference type="InterPro" id="IPR005180">
    <property type="entry name" value="DUF302"/>
</dbReference>
<dbReference type="SUPFAM" id="SSF103247">
    <property type="entry name" value="TT1751-like"/>
    <property type="match status" value="1"/>
</dbReference>
<protein>
    <submittedName>
        <fullName evidence="3">DUF302 domain-containing protein</fullName>
    </submittedName>
</protein>
<evidence type="ECO:0000313" key="4">
    <source>
        <dbReference type="Proteomes" id="UP001369082"/>
    </source>
</evidence>
<dbReference type="PANTHER" id="PTHR38342">
    <property type="entry name" value="SLR5037 PROTEIN"/>
    <property type="match status" value="1"/>
</dbReference>
<accession>A0ABU9GTA0</accession>
<dbReference type="Proteomes" id="UP001369082">
    <property type="component" value="Unassembled WGS sequence"/>
</dbReference>
<feature type="signal peptide" evidence="1">
    <location>
        <begin position="1"/>
        <end position="18"/>
    </location>
</feature>
<reference evidence="3 4" key="1">
    <citation type="submission" date="2024-02" db="EMBL/GenBank/DDBJ databases">
        <title>Bacteria isolated from the canopy kelp, Nereocystis luetkeana.</title>
        <authorList>
            <person name="Pfister C.A."/>
            <person name="Younker I.T."/>
            <person name="Light S.H."/>
        </authorList>
    </citation>
    <scope>NUCLEOTIDE SEQUENCE [LARGE SCALE GENOMIC DNA]</scope>
    <source>
        <strain evidence="3 4">TI.1.05</strain>
    </source>
</reference>
<gene>
    <name evidence="3" type="ORF">V6256_12760</name>
</gene>
<evidence type="ECO:0000313" key="3">
    <source>
        <dbReference type="EMBL" id="MEL0630480.1"/>
    </source>
</evidence>
<evidence type="ECO:0000259" key="2">
    <source>
        <dbReference type="Pfam" id="PF03625"/>
    </source>
</evidence>
<sequence>MKKLITLILLSFSILSYADENKIDSLVSVQSQHSAKQTADKLASIIEDKGLTLFARIDHQKNAASVKLALRETEVIIFGNPVIGTPLMQCNQLFAIDLPQKILIWEDADKKVWLTYNNPEFLKQRYQLEGCDKIITKVSAVLHALTSAAAK</sequence>
<keyword evidence="4" id="KW-1185">Reference proteome</keyword>
<dbReference type="InterPro" id="IPR035923">
    <property type="entry name" value="TT1751-like_sf"/>
</dbReference>
<keyword evidence="1" id="KW-0732">Signal</keyword>
<organism evidence="3 4">
    <name type="scientific">Psychromonas aquatilis</name>
    <dbReference type="NCBI Taxonomy" id="2005072"/>
    <lineage>
        <taxon>Bacteria</taxon>
        <taxon>Pseudomonadati</taxon>
        <taxon>Pseudomonadota</taxon>
        <taxon>Gammaproteobacteria</taxon>
        <taxon>Alteromonadales</taxon>
        <taxon>Psychromonadaceae</taxon>
        <taxon>Psychromonas</taxon>
    </lineage>
</organism>
<evidence type="ECO:0000256" key="1">
    <source>
        <dbReference type="SAM" id="SignalP"/>
    </source>
</evidence>
<name>A0ABU9GTA0_9GAMM</name>
<dbReference type="EMBL" id="JBAKAZ010000058">
    <property type="protein sequence ID" value="MEL0630480.1"/>
    <property type="molecule type" value="Genomic_DNA"/>
</dbReference>
<feature type="chain" id="PRO_5047260682" evidence="1">
    <location>
        <begin position="19"/>
        <end position="151"/>
    </location>
</feature>
<comment type="caution">
    <text evidence="3">The sequence shown here is derived from an EMBL/GenBank/DDBJ whole genome shotgun (WGS) entry which is preliminary data.</text>
</comment>
<proteinExistence type="predicted"/>